<feature type="non-terminal residue" evidence="1">
    <location>
        <position position="1"/>
    </location>
</feature>
<sequence>VAFLLAQEGKAMEKEESFENAVKPLIKWLNENTNPHAVIVVEVGGAVLYSGEQSVVTDEFIKG</sequence>
<dbReference type="Proteomes" id="UP000789647">
    <property type="component" value="Chromosome"/>
</dbReference>
<evidence type="ECO:0000313" key="2">
    <source>
        <dbReference type="Proteomes" id="UP000789647"/>
    </source>
</evidence>
<name>A0AAD1TUL8_CITFR</name>
<evidence type="ECO:0000313" key="1">
    <source>
        <dbReference type="EMBL" id="CAH6577139.1"/>
    </source>
</evidence>
<accession>A0AAD1TUL8</accession>
<gene>
    <name evidence="1" type="ORF">AI2935V1_1549</name>
</gene>
<dbReference type="EMBL" id="OW995941">
    <property type="protein sequence ID" value="CAH6577139.1"/>
    <property type="molecule type" value="Genomic_DNA"/>
</dbReference>
<organism evidence="1 2">
    <name type="scientific">Citrobacter freundii</name>
    <dbReference type="NCBI Taxonomy" id="546"/>
    <lineage>
        <taxon>Bacteria</taxon>
        <taxon>Pseudomonadati</taxon>
        <taxon>Pseudomonadota</taxon>
        <taxon>Gammaproteobacteria</taxon>
        <taxon>Enterobacterales</taxon>
        <taxon>Enterobacteriaceae</taxon>
        <taxon>Citrobacter</taxon>
        <taxon>Citrobacter freundii complex</taxon>
    </lineage>
</organism>
<reference evidence="1" key="1">
    <citation type="submission" date="2022-05" db="EMBL/GenBank/DDBJ databases">
        <authorList>
            <person name="Alioto T."/>
            <person name="Alioto T."/>
            <person name="Gomez Garrido J."/>
        </authorList>
    </citation>
    <scope>NUCLEOTIDE SEQUENCE</scope>
    <source>
        <strain evidence="1">112</strain>
    </source>
</reference>
<protein>
    <submittedName>
        <fullName evidence="1">Uncharacterized protein</fullName>
    </submittedName>
</protein>
<proteinExistence type="predicted"/>
<dbReference type="AlphaFoldDB" id="A0AAD1TUL8"/>